<feature type="region of interest" description="Disordered" evidence="1">
    <location>
        <begin position="569"/>
        <end position="645"/>
    </location>
</feature>
<accession>A0A6A6E7L7</accession>
<dbReference type="OrthoDB" id="4851849at2759"/>
<dbReference type="Pfam" id="PF14441">
    <property type="entry name" value="OTT_1508_deam"/>
    <property type="match status" value="1"/>
</dbReference>
<proteinExistence type="predicted"/>
<organism evidence="2 3">
    <name type="scientific">Zopfia rhizophila CBS 207.26</name>
    <dbReference type="NCBI Taxonomy" id="1314779"/>
    <lineage>
        <taxon>Eukaryota</taxon>
        <taxon>Fungi</taxon>
        <taxon>Dikarya</taxon>
        <taxon>Ascomycota</taxon>
        <taxon>Pezizomycotina</taxon>
        <taxon>Dothideomycetes</taxon>
        <taxon>Dothideomycetes incertae sedis</taxon>
        <taxon>Zopfiaceae</taxon>
        <taxon>Zopfia</taxon>
    </lineage>
</organism>
<evidence type="ECO:0000313" key="3">
    <source>
        <dbReference type="Proteomes" id="UP000800200"/>
    </source>
</evidence>
<feature type="compositionally biased region" description="Pro residues" evidence="1">
    <location>
        <begin position="627"/>
        <end position="643"/>
    </location>
</feature>
<feature type="compositionally biased region" description="Pro residues" evidence="1">
    <location>
        <begin position="607"/>
        <end position="619"/>
    </location>
</feature>
<keyword evidence="3" id="KW-1185">Reference proteome</keyword>
<evidence type="ECO:0000256" key="1">
    <source>
        <dbReference type="SAM" id="MobiDB-lite"/>
    </source>
</evidence>
<evidence type="ECO:0000313" key="2">
    <source>
        <dbReference type="EMBL" id="KAF2187015.1"/>
    </source>
</evidence>
<feature type="region of interest" description="Disordered" evidence="1">
    <location>
        <begin position="480"/>
        <end position="534"/>
    </location>
</feature>
<gene>
    <name evidence="2" type="ORF">K469DRAFT_686228</name>
</gene>
<dbReference type="InterPro" id="IPR027796">
    <property type="entry name" value="OTT_1508_deam-like"/>
</dbReference>
<feature type="compositionally biased region" description="Polar residues" evidence="1">
    <location>
        <begin position="487"/>
        <end position="516"/>
    </location>
</feature>
<name>A0A6A6E7L7_9PEZI</name>
<sequence>MANAPLRLAENLVLLQKLSNQPIPPSKNKLVHLDGGEGRTLEFRQELDIAECLTYLSAYSNDPERVLALCLEEQTNHQGLVVSIATNTGPTSHLQRGIQSARESGHILLLRRVFAHGRARLRRRLGFQNQITTAARLKDALAQYRKIQPRISDSYRNLYALSDEFYCLSLKANQASSENLCSLSEDSLLISILSTVSKIWGSHRHDIDNMLEAIPKIIFDNDIKDQLKSRLGHLGRYIPASYKLIRSARRFTIFCSIEVRSVYLPPLDIAPYLKNKTPIPETGLLNRYLNYPKSLKKYPDITVAMQMLLQRHPKSLAVWQQEIRQTVMQYESQKTYKVHAEIQLLLDYERRDDVAFPPRVLKSSKSACFLCNLFIKIHGGFYTPKTHGRLYDPWILPCLDSLKPPQNHHQEIGSVVEKFNAAVEELILQSVLEKKRRIRNPRESDIFSLASSIRLSTHSSIATITEAQGEILPADAPETTLIPVSLGPSSGPQNTQLDGNASKSPTSRKPSNTSIATPFEEIESIWSNPEKRNSAADADRTAHYVNVPSPTTLVTPTVAAVQVQPFGIDLDKPQLDGGEGPESPILPPQPLAPSTTSMPEHVSKPPSAFPRPSLSPDPPGSHRAPPSSSPPINLPRAPLPPESPASLRRSRIIYLQPDSPQYRTFTPITPPTRFHTPKIHIEVSYSGAQSIFNQSHTNLRLRSGHPIRVQATLLERLYADEVLVQHSKDTVDLGREWRFLELKEGILFNSLGLLLRKGEEVIRLKAEYWEMKTGEEDKESNSDGM</sequence>
<dbReference type="AlphaFoldDB" id="A0A6A6E7L7"/>
<dbReference type="EMBL" id="ML994628">
    <property type="protein sequence ID" value="KAF2187015.1"/>
    <property type="molecule type" value="Genomic_DNA"/>
</dbReference>
<reference evidence="2" key="1">
    <citation type="journal article" date="2020" name="Stud. Mycol.">
        <title>101 Dothideomycetes genomes: a test case for predicting lifestyles and emergence of pathogens.</title>
        <authorList>
            <person name="Haridas S."/>
            <person name="Albert R."/>
            <person name="Binder M."/>
            <person name="Bloem J."/>
            <person name="Labutti K."/>
            <person name="Salamov A."/>
            <person name="Andreopoulos B."/>
            <person name="Baker S."/>
            <person name="Barry K."/>
            <person name="Bills G."/>
            <person name="Bluhm B."/>
            <person name="Cannon C."/>
            <person name="Castanera R."/>
            <person name="Culley D."/>
            <person name="Daum C."/>
            <person name="Ezra D."/>
            <person name="Gonzalez J."/>
            <person name="Henrissat B."/>
            <person name="Kuo A."/>
            <person name="Liang C."/>
            <person name="Lipzen A."/>
            <person name="Lutzoni F."/>
            <person name="Magnuson J."/>
            <person name="Mondo S."/>
            <person name="Nolan M."/>
            <person name="Ohm R."/>
            <person name="Pangilinan J."/>
            <person name="Park H.-J."/>
            <person name="Ramirez L."/>
            <person name="Alfaro M."/>
            <person name="Sun H."/>
            <person name="Tritt A."/>
            <person name="Yoshinaga Y."/>
            <person name="Zwiers L.-H."/>
            <person name="Turgeon B."/>
            <person name="Goodwin S."/>
            <person name="Spatafora J."/>
            <person name="Crous P."/>
            <person name="Grigoriev I."/>
        </authorList>
    </citation>
    <scope>NUCLEOTIDE SEQUENCE</scope>
    <source>
        <strain evidence="2">CBS 207.26</strain>
    </source>
</reference>
<dbReference type="Proteomes" id="UP000800200">
    <property type="component" value="Unassembled WGS sequence"/>
</dbReference>
<protein>
    <submittedName>
        <fullName evidence="2">Uncharacterized protein</fullName>
    </submittedName>
</protein>